<evidence type="ECO:0000256" key="1">
    <source>
        <dbReference type="SAM" id="Phobius"/>
    </source>
</evidence>
<proteinExistence type="predicted"/>
<reference evidence="2 3" key="1">
    <citation type="submission" date="2013-03" db="EMBL/GenBank/DDBJ databases">
        <title>Assembly of a new bacterial strain Brevibacillus borstelensis AK1.</title>
        <authorList>
            <person name="Rajan I."/>
            <person name="PoliReddy D."/>
            <person name="Sugumar T."/>
            <person name="Rathinam K."/>
            <person name="Alqarawi S."/>
            <person name="Khalil A.B."/>
            <person name="Sivakumar N."/>
        </authorList>
    </citation>
    <scope>NUCLEOTIDE SEQUENCE [LARGE SCALE GENOMIC DNA]</scope>
    <source>
        <strain evidence="2 3">AK1</strain>
    </source>
</reference>
<sequence>MKNQPFWFKFIFVIVMIIGIFAFLTGISFFQLSTLLGLLVLSICLYTKDSTKL</sequence>
<evidence type="ECO:0000313" key="3">
    <source>
        <dbReference type="Proteomes" id="UP000012081"/>
    </source>
</evidence>
<name>M8DCB2_9BACL</name>
<gene>
    <name evidence="2" type="ORF">I532_20366</name>
</gene>
<protein>
    <submittedName>
        <fullName evidence="2">Uncharacterized protein</fullName>
    </submittedName>
</protein>
<dbReference type="PATRIC" id="fig|1300222.3.peg.4286"/>
<keyword evidence="3" id="KW-1185">Reference proteome</keyword>
<dbReference type="EMBL" id="APBN01000011">
    <property type="protein sequence ID" value="EMT50997.1"/>
    <property type="molecule type" value="Genomic_DNA"/>
</dbReference>
<keyword evidence="1" id="KW-1133">Transmembrane helix</keyword>
<keyword evidence="1" id="KW-0812">Transmembrane</keyword>
<dbReference type="STRING" id="1300222.I532_20366"/>
<keyword evidence="1" id="KW-0472">Membrane</keyword>
<comment type="caution">
    <text evidence="2">The sequence shown here is derived from an EMBL/GenBank/DDBJ whole genome shotgun (WGS) entry which is preliminary data.</text>
</comment>
<dbReference type="Proteomes" id="UP000012081">
    <property type="component" value="Unassembled WGS sequence"/>
</dbReference>
<dbReference type="AlphaFoldDB" id="M8DCB2"/>
<accession>M8DCB2</accession>
<organism evidence="2 3">
    <name type="scientific">Brevibacillus borstelensis AK1</name>
    <dbReference type="NCBI Taxonomy" id="1300222"/>
    <lineage>
        <taxon>Bacteria</taxon>
        <taxon>Bacillati</taxon>
        <taxon>Bacillota</taxon>
        <taxon>Bacilli</taxon>
        <taxon>Bacillales</taxon>
        <taxon>Paenibacillaceae</taxon>
        <taxon>Brevibacillus</taxon>
    </lineage>
</organism>
<evidence type="ECO:0000313" key="2">
    <source>
        <dbReference type="EMBL" id="EMT50997.1"/>
    </source>
</evidence>
<feature type="transmembrane region" description="Helical" evidence="1">
    <location>
        <begin position="7"/>
        <end position="24"/>
    </location>
</feature>